<dbReference type="GO" id="GO:0016042">
    <property type="term" value="P:lipid catabolic process"/>
    <property type="evidence" value="ECO:0007669"/>
    <property type="project" value="UniProtKB-UniRule"/>
</dbReference>
<sequence>MEDLPNGVAESLKFERRNWAQGSVLDDQFYEAPPETSESPLGTILKIEKDTDTTKYLLPPTTAFSRFLYQSATLNGSKVPVSAYILWPYSPRTLPDGYPIVAWAHGTSGFDANAAPSHHKNLWQHFLAPHQIALHGYVVVATDYAGLGVGRCSSGKPIIHEYMSSPSQANDVIYSVRAAQAAFPELSKRFVVIGHSQGGGAAWSVAQRAATHDIPGYIGAIAVSPYTSVLEEPDDFAKILAAAMCPGLASAIPEFKPGDLLTAKGERRLEMVHQTGAAISSAVALLSGEDILKPNWRDNSHLREQLQRTGNGGKAIKGPLLITHGTSDPVLSVSVVEDAIRKTFERFPYTQSTIQYRSLPKVTHVAALAASQRVWMDWIADRFADYDVESKCNWSELAPARPDSARQTDQNWYLETATEPYHAPGP</sequence>
<dbReference type="EMBL" id="JAFEKC020000013">
    <property type="protein sequence ID" value="KAK0511333.1"/>
    <property type="molecule type" value="Genomic_DNA"/>
</dbReference>
<accession>A0AA39V0P2</accession>
<dbReference type="PANTHER" id="PTHR34853:SF1">
    <property type="entry name" value="LIPASE 5"/>
    <property type="match status" value="1"/>
</dbReference>
<dbReference type="Pfam" id="PF12146">
    <property type="entry name" value="Hydrolase_4"/>
    <property type="match status" value="1"/>
</dbReference>
<evidence type="ECO:0000313" key="3">
    <source>
        <dbReference type="EMBL" id="KAK0511333.1"/>
    </source>
</evidence>
<feature type="domain" description="Serine aminopeptidase S33" evidence="2">
    <location>
        <begin position="130"/>
        <end position="353"/>
    </location>
</feature>
<proteinExistence type="inferred from homology"/>
<keyword evidence="4" id="KW-1185">Reference proteome</keyword>
<dbReference type="PIRSF" id="PIRSF029171">
    <property type="entry name" value="Esterase_LipA"/>
    <property type="match status" value="1"/>
</dbReference>
<evidence type="ECO:0000259" key="2">
    <source>
        <dbReference type="Pfam" id="PF12146"/>
    </source>
</evidence>
<reference evidence="3" key="1">
    <citation type="submission" date="2023-03" db="EMBL/GenBank/DDBJ databases">
        <title>Complete genome of Cladonia borealis.</title>
        <authorList>
            <person name="Park H."/>
        </authorList>
    </citation>
    <scope>NUCLEOTIDE SEQUENCE</scope>
    <source>
        <strain evidence="3">ANT050790</strain>
    </source>
</reference>
<evidence type="ECO:0000313" key="4">
    <source>
        <dbReference type="Proteomes" id="UP001166286"/>
    </source>
</evidence>
<organism evidence="3 4">
    <name type="scientific">Cladonia borealis</name>
    <dbReference type="NCBI Taxonomy" id="184061"/>
    <lineage>
        <taxon>Eukaryota</taxon>
        <taxon>Fungi</taxon>
        <taxon>Dikarya</taxon>
        <taxon>Ascomycota</taxon>
        <taxon>Pezizomycotina</taxon>
        <taxon>Lecanoromycetes</taxon>
        <taxon>OSLEUM clade</taxon>
        <taxon>Lecanoromycetidae</taxon>
        <taxon>Lecanorales</taxon>
        <taxon>Lecanorineae</taxon>
        <taxon>Cladoniaceae</taxon>
        <taxon>Cladonia</taxon>
    </lineage>
</organism>
<dbReference type="AlphaFoldDB" id="A0AA39V0P2"/>
<comment type="caution">
    <text evidence="3">The sequence shown here is derived from an EMBL/GenBank/DDBJ whole genome shotgun (WGS) entry which is preliminary data.</text>
</comment>
<comment type="similarity">
    <text evidence="1">Belongs to the AB hydrolase superfamily. Lipase family.</text>
</comment>
<gene>
    <name evidence="3" type="ORF">JMJ35_005906</name>
</gene>
<dbReference type="Gene3D" id="3.40.50.1820">
    <property type="entry name" value="alpha/beta hydrolase"/>
    <property type="match status" value="2"/>
</dbReference>
<evidence type="ECO:0000256" key="1">
    <source>
        <dbReference type="PIRNR" id="PIRNR029171"/>
    </source>
</evidence>
<name>A0AA39V0P2_9LECA</name>
<dbReference type="InterPro" id="IPR029058">
    <property type="entry name" value="AB_hydrolase_fold"/>
</dbReference>
<protein>
    <recommendedName>
        <fullName evidence="2">Serine aminopeptidase S33 domain-containing protein</fullName>
    </recommendedName>
</protein>
<dbReference type="PANTHER" id="PTHR34853">
    <property type="match status" value="1"/>
</dbReference>
<dbReference type="SUPFAM" id="SSF53474">
    <property type="entry name" value="alpha/beta-Hydrolases"/>
    <property type="match status" value="1"/>
</dbReference>
<dbReference type="Proteomes" id="UP001166286">
    <property type="component" value="Unassembled WGS sequence"/>
</dbReference>
<dbReference type="GO" id="GO:0004806">
    <property type="term" value="F:triacylglycerol lipase activity"/>
    <property type="evidence" value="ECO:0007669"/>
    <property type="project" value="UniProtKB-UniRule"/>
</dbReference>
<dbReference type="InterPro" id="IPR005152">
    <property type="entry name" value="Lipase_secreted"/>
</dbReference>
<dbReference type="InterPro" id="IPR022742">
    <property type="entry name" value="Hydrolase_4"/>
</dbReference>